<evidence type="ECO:0000313" key="1">
    <source>
        <dbReference type="EMBL" id="KAI0054956.1"/>
    </source>
</evidence>
<keyword evidence="2" id="KW-1185">Reference proteome</keyword>
<accession>A0ACB8SGD2</accession>
<reference evidence="1" key="1">
    <citation type="submission" date="2021-03" db="EMBL/GenBank/DDBJ databases">
        <authorList>
            <consortium name="DOE Joint Genome Institute"/>
            <person name="Ahrendt S."/>
            <person name="Looney B.P."/>
            <person name="Miyauchi S."/>
            <person name="Morin E."/>
            <person name="Drula E."/>
            <person name="Courty P.E."/>
            <person name="Chicoki N."/>
            <person name="Fauchery L."/>
            <person name="Kohler A."/>
            <person name="Kuo A."/>
            <person name="Labutti K."/>
            <person name="Pangilinan J."/>
            <person name="Lipzen A."/>
            <person name="Riley R."/>
            <person name="Andreopoulos W."/>
            <person name="He G."/>
            <person name="Johnson J."/>
            <person name="Barry K.W."/>
            <person name="Grigoriev I.V."/>
            <person name="Nagy L."/>
            <person name="Hibbett D."/>
            <person name="Henrissat B."/>
            <person name="Matheny P.B."/>
            <person name="Labbe J."/>
            <person name="Martin F."/>
        </authorList>
    </citation>
    <scope>NUCLEOTIDE SEQUENCE</scope>
    <source>
        <strain evidence="1">HHB10654</strain>
    </source>
</reference>
<name>A0ACB8SGD2_9AGAM</name>
<dbReference type="EMBL" id="MU277326">
    <property type="protein sequence ID" value="KAI0054956.1"/>
    <property type="molecule type" value="Genomic_DNA"/>
</dbReference>
<proteinExistence type="predicted"/>
<organism evidence="1 2">
    <name type="scientific">Artomyces pyxidatus</name>
    <dbReference type="NCBI Taxonomy" id="48021"/>
    <lineage>
        <taxon>Eukaryota</taxon>
        <taxon>Fungi</taxon>
        <taxon>Dikarya</taxon>
        <taxon>Basidiomycota</taxon>
        <taxon>Agaricomycotina</taxon>
        <taxon>Agaricomycetes</taxon>
        <taxon>Russulales</taxon>
        <taxon>Auriscalpiaceae</taxon>
        <taxon>Artomyces</taxon>
    </lineage>
</organism>
<gene>
    <name evidence="1" type="ORF">BV25DRAFT_1777385</name>
</gene>
<feature type="non-terminal residue" evidence="1">
    <location>
        <position position="1"/>
    </location>
</feature>
<feature type="non-terminal residue" evidence="1">
    <location>
        <position position="71"/>
    </location>
</feature>
<dbReference type="Proteomes" id="UP000814140">
    <property type="component" value="Unassembled WGS sequence"/>
</dbReference>
<protein>
    <submittedName>
        <fullName evidence="1">Uncharacterized protein</fullName>
    </submittedName>
</protein>
<evidence type="ECO:0000313" key="2">
    <source>
        <dbReference type="Proteomes" id="UP000814140"/>
    </source>
</evidence>
<reference evidence="1" key="2">
    <citation type="journal article" date="2022" name="New Phytol.">
        <title>Evolutionary transition to the ectomycorrhizal habit in the genomes of a hyperdiverse lineage of mushroom-forming fungi.</title>
        <authorList>
            <person name="Looney B."/>
            <person name="Miyauchi S."/>
            <person name="Morin E."/>
            <person name="Drula E."/>
            <person name="Courty P.E."/>
            <person name="Kohler A."/>
            <person name="Kuo A."/>
            <person name="LaButti K."/>
            <person name="Pangilinan J."/>
            <person name="Lipzen A."/>
            <person name="Riley R."/>
            <person name="Andreopoulos W."/>
            <person name="He G."/>
            <person name="Johnson J."/>
            <person name="Nolan M."/>
            <person name="Tritt A."/>
            <person name="Barry K.W."/>
            <person name="Grigoriev I.V."/>
            <person name="Nagy L.G."/>
            <person name="Hibbett D."/>
            <person name="Henrissat B."/>
            <person name="Matheny P.B."/>
            <person name="Labbe J."/>
            <person name="Martin F.M."/>
        </authorList>
    </citation>
    <scope>NUCLEOTIDE SEQUENCE</scope>
    <source>
        <strain evidence="1">HHB10654</strain>
    </source>
</reference>
<sequence>FTADNTGNNDTTCDVVARILLRRRLEDWDADKSRIPCLSHVINLGICDFMAYITKIAVIENKQAIWDYDPS</sequence>
<comment type="caution">
    <text evidence="1">The sequence shown here is derived from an EMBL/GenBank/DDBJ whole genome shotgun (WGS) entry which is preliminary data.</text>
</comment>